<evidence type="ECO:0000313" key="2">
    <source>
        <dbReference type="EMBL" id="KEQ53695.1"/>
    </source>
</evidence>
<reference evidence="2 3" key="1">
    <citation type="submission" date="2014-02" db="EMBL/GenBank/DDBJ databases">
        <title>Whole genome sequence of Sphingobium chlorophenolicum NBRC 16172.</title>
        <authorList>
            <person name="Gan H.M."/>
            <person name="Gan H.Y."/>
            <person name="Chew T.H."/>
            <person name="Savka M.A."/>
        </authorList>
    </citation>
    <scope>NUCLEOTIDE SEQUENCE [LARGE SCALE GENOMIC DNA]</scope>
    <source>
        <strain evidence="2 3">NBRC 16172</strain>
    </source>
</reference>
<keyword evidence="1" id="KW-0175">Coiled coil</keyword>
<dbReference type="AlphaFoldDB" id="A0A081RES2"/>
<dbReference type="OrthoDB" id="7406309at2"/>
<dbReference type="EMBL" id="JFHR01000019">
    <property type="protein sequence ID" value="KEQ53695.1"/>
    <property type="molecule type" value="Genomic_DNA"/>
</dbReference>
<protein>
    <submittedName>
        <fullName evidence="2">Uncharacterized protein</fullName>
    </submittedName>
</protein>
<organism evidence="2 3">
    <name type="scientific">Sphingobium chlorophenolicum</name>
    <dbReference type="NCBI Taxonomy" id="46429"/>
    <lineage>
        <taxon>Bacteria</taxon>
        <taxon>Pseudomonadati</taxon>
        <taxon>Pseudomonadota</taxon>
        <taxon>Alphaproteobacteria</taxon>
        <taxon>Sphingomonadales</taxon>
        <taxon>Sphingomonadaceae</taxon>
        <taxon>Sphingobium</taxon>
    </lineage>
</organism>
<proteinExistence type="predicted"/>
<accession>A0A081RES2</accession>
<comment type="caution">
    <text evidence="2">The sequence shown here is derived from an EMBL/GenBank/DDBJ whole genome shotgun (WGS) entry which is preliminary data.</text>
</comment>
<dbReference type="PATRIC" id="fig|46429.4.peg.2066"/>
<gene>
    <name evidence="2" type="ORF">BV95_02095</name>
</gene>
<dbReference type="Proteomes" id="UP000028411">
    <property type="component" value="Unassembled WGS sequence"/>
</dbReference>
<sequence>MNGEMDVNYLLHRQQVALIRAQMSRSVKGREAYEGLARGYTNRIDAYRRENEKLVDLAH</sequence>
<evidence type="ECO:0000313" key="3">
    <source>
        <dbReference type="Proteomes" id="UP000028411"/>
    </source>
</evidence>
<feature type="coiled-coil region" evidence="1">
    <location>
        <begin position="30"/>
        <end position="57"/>
    </location>
</feature>
<name>A0A081RES2_SPHCR</name>
<dbReference type="RefSeq" id="WP_013846100.1">
    <property type="nucleotide sequence ID" value="NZ_JFHR01000019.1"/>
</dbReference>
<evidence type="ECO:0000256" key="1">
    <source>
        <dbReference type="SAM" id="Coils"/>
    </source>
</evidence>